<evidence type="ECO:0000313" key="10">
    <source>
        <dbReference type="WBParaSite" id="BXY_0069500.1"/>
    </source>
</evidence>
<dbReference type="Proteomes" id="UP000095284">
    <property type="component" value="Unplaced"/>
</dbReference>
<evidence type="ECO:0000313" key="8">
    <source>
        <dbReference type="Proteomes" id="UP000095284"/>
    </source>
</evidence>
<keyword evidence="3" id="KW-0964">Secreted</keyword>
<dbReference type="EMBL" id="CAJFDI010000004">
    <property type="protein sequence ID" value="CAD5228625.1"/>
    <property type="molecule type" value="Genomic_DNA"/>
</dbReference>
<keyword evidence="9" id="KW-1185">Reference proteome</keyword>
<evidence type="ECO:0000313" key="7">
    <source>
        <dbReference type="EMBL" id="CAG9119244.1"/>
    </source>
</evidence>
<dbReference type="InterPro" id="IPR038479">
    <property type="entry name" value="Transthyretin-like_sf"/>
</dbReference>
<proteinExistence type="inferred from homology"/>
<evidence type="ECO:0000256" key="5">
    <source>
        <dbReference type="SAM" id="SignalP"/>
    </source>
</evidence>
<dbReference type="EMBL" id="CAJFCV020000004">
    <property type="protein sequence ID" value="CAG9119244.1"/>
    <property type="molecule type" value="Genomic_DNA"/>
</dbReference>
<evidence type="ECO:0000256" key="4">
    <source>
        <dbReference type="ARBA" id="ARBA00022729"/>
    </source>
</evidence>
<evidence type="ECO:0000313" key="9">
    <source>
        <dbReference type="Proteomes" id="UP000659654"/>
    </source>
</evidence>
<reference evidence="10" key="1">
    <citation type="submission" date="2016-11" db="UniProtKB">
        <authorList>
            <consortium name="WormBaseParasite"/>
        </authorList>
    </citation>
    <scope>IDENTIFICATION</scope>
</reference>
<feature type="chain" id="PRO_5036308598" evidence="5">
    <location>
        <begin position="22"/>
        <end position="146"/>
    </location>
</feature>
<dbReference type="PANTHER" id="PTHR21700">
    <property type="entry name" value="TRANSTHYRETIN-LIKE FAMILY PROTEIN-RELATED"/>
    <property type="match status" value="1"/>
</dbReference>
<dbReference type="GO" id="GO:0009986">
    <property type="term" value="C:cell surface"/>
    <property type="evidence" value="ECO:0007669"/>
    <property type="project" value="InterPro"/>
</dbReference>
<dbReference type="PANTHER" id="PTHR21700:SF56">
    <property type="entry name" value="TRANSTHYRETIN-LIKE FAMILY PROTEIN"/>
    <property type="match status" value="1"/>
</dbReference>
<dbReference type="SMR" id="A0A1I7RJ13"/>
<dbReference type="Pfam" id="PF01060">
    <property type="entry name" value="TTR-52"/>
    <property type="match status" value="1"/>
</dbReference>
<name>A0A1I7RJ13_BURXY</name>
<dbReference type="WBParaSite" id="BXY_0069500.1">
    <property type="protein sequence ID" value="BXY_0069500.1"/>
    <property type="gene ID" value="BXY_0069500"/>
</dbReference>
<dbReference type="Gene3D" id="2.60.40.3330">
    <property type="match status" value="1"/>
</dbReference>
<dbReference type="Proteomes" id="UP000659654">
    <property type="component" value="Unassembled WGS sequence"/>
</dbReference>
<dbReference type="Proteomes" id="UP000582659">
    <property type="component" value="Unassembled WGS sequence"/>
</dbReference>
<gene>
    <name evidence="6" type="ORF">BXYJ_LOCUS10538</name>
</gene>
<dbReference type="GO" id="GO:0005576">
    <property type="term" value="C:extracellular region"/>
    <property type="evidence" value="ECO:0007669"/>
    <property type="project" value="UniProtKB-SubCell"/>
</dbReference>
<feature type="signal peptide" evidence="5">
    <location>
        <begin position="1"/>
        <end position="21"/>
    </location>
</feature>
<organism evidence="8 10">
    <name type="scientific">Bursaphelenchus xylophilus</name>
    <name type="common">Pinewood nematode worm</name>
    <name type="synonym">Aphelenchoides xylophilus</name>
    <dbReference type="NCBI Taxonomy" id="6326"/>
    <lineage>
        <taxon>Eukaryota</taxon>
        <taxon>Metazoa</taxon>
        <taxon>Ecdysozoa</taxon>
        <taxon>Nematoda</taxon>
        <taxon>Chromadorea</taxon>
        <taxon>Rhabditida</taxon>
        <taxon>Tylenchina</taxon>
        <taxon>Tylenchomorpha</taxon>
        <taxon>Aphelenchoidea</taxon>
        <taxon>Aphelenchoididae</taxon>
        <taxon>Bursaphelenchus</taxon>
    </lineage>
</organism>
<sequence>MHCLHGLAFLAFFGCMCTVEAFRVQGVAAKGRLKCNGRPLVDALVSIYDKDRFPFDSDELLDQELTDEIGAFFLDGTTRELTNIEPELRIVHNCTNGGEPHCRRYLVVPIDSYFIHSGDAEVVYDFGVQDLSINGGEMRCRSHGLK</sequence>
<keyword evidence="4 5" id="KW-0732">Signal</keyword>
<evidence type="ECO:0000256" key="2">
    <source>
        <dbReference type="ARBA" id="ARBA00010112"/>
    </source>
</evidence>
<protein>
    <submittedName>
        <fullName evidence="6">(pine wood nematode) hypothetical protein</fullName>
    </submittedName>
</protein>
<dbReference type="AlphaFoldDB" id="A0A1I7RJ13"/>
<evidence type="ECO:0000256" key="1">
    <source>
        <dbReference type="ARBA" id="ARBA00004613"/>
    </source>
</evidence>
<accession>A0A1I7RJ13</accession>
<dbReference type="OrthoDB" id="5826894at2759"/>
<evidence type="ECO:0000313" key="6">
    <source>
        <dbReference type="EMBL" id="CAD5228625.1"/>
    </source>
</evidence>
<evidence type="ECO:0000256" key="3">
    <source>
        <dbReference type="ARBA" id="ARBA00022525"/>
    </source>
</evidence>
<reference evidence="7" key="2">
    <citation type="submission" date="2020-08" db="EMBL/GenBank/DDBJ databases">
        <authorList>
            <person name="Kikuchi T."/>
        </authorList>
    </citation>
    <scope>NUCLEOTIDE SEQUENCE</scope>
    <source>
        <strain evidence="6">Ka4C1</strain>
    </source>
</reference>
<comment type="similarity">
    <text evidence="2">Belongs to the nematode transthyretin-like family.</text>
</comment>
<dbReference type="InterPro" id="IPR001534">
    <property type="entry name" value="Transthyretin-like"/>
</dbReference>
<comment type="subcellular location">
    <subcellularLocation>
        <location evidence="1">Secreted</location>
    </subcellularLocation>
</comment>